<name>A0A4V2NGE6_9BURK</name>
<sequence length="96" mass="10606">MIESDHVCWVPIAYAGFREIDGLLIGSEYRGQPVSNRREAWAIARRMCEEIEDGAGFAVKRADEIEERSAYVNIALLDTIGRADGTTIGDRLGSFG</sequence>
<gene>
    <name evidence="1" type="ORF">BZM27_39660</name>
</gene>
<evidence type="ECO:0000313" key="1">
    <source>
        <dbReference type="EMBL" id="TCG04618.1"/>
    </source>
</evidence>
<keyword evidence="2" id="KW-1185">Reference proteome</keyword>
<accession>A0A4V2NGE6</accession>
<dbReference type="AlphaFoldDB" id="A0A4V2NGE6"/>
<protein>
    <submittedName>
        <fullName evidence="1">Uncharacterized protein</fullName>
    </submittedName>
</protein>
<dbReference type="EMBL" id="MWML01000235">
    <property type="protein sequence ID" value="TCG04618.1"/>
    <property type="molecule type" value="Genomic_DNA"/>
</dbReference>
<reference evidence="1 2" key="1">
    <citation type="submission" date="2017-02" db="EMBL/GenBank/DDBJ databases">
        <title>Paraburkholderia sophoroidis sp. nov. and Paraburkholderia steynii sp. nov. rhizobial symbionts of the fynbos legume Hypocalyptus sophoroides.</title>
        <authorList>
            <person name="Steenkamp E.T."/>
            <person name="Beukes C.W."/>
            <person name="Van Zyl E."/>
            <person name="Avontuur J."/>
            <person name="Chan W.Y."/>
            <person name="Hassen A."/>
            <person name="Palmer M."/>
            <person name="Mthombeni L."/>
            <person name="Phalane F."/>
            <person name="Sereme K."/>
            <person name="Venter S.N."/>
        </authorList>
    </citation>
    <scope>NUCLEOTIDE SEQUENCE [LARGE SCALE GENOMIC DNA]</scope>
    <source>
        <strain evidence="1 2">HC1.1ba</strain>
    </source>
</reference>
<organism evidence="1 2">
    <name type="scientific">Paraburkholderia steynii</name>
    <dbReference type="NCBI Taxonomy" id="1245441"/>
    <lineage>
        <taxon>Bacteria</taxon>
        <taxon>Pseudomonadati</taxon>
        <taxon>Pseudomonadota</taxon>
        <taxon>Betaproteobacteria</taxon>
        <taxon>Burkholderiales</taxon>
        <taxon>Burkholderiaceae</taxon>
        <taxon>Paraburkholderia</taxon>
    </lineage>
</organism>
<dbReference type="Proteomes" id="UP000294200">
    <property type="component" value="Unassembled WGS sequence"/>
</dbReference>
<proteinExistence type="predicted"/>
<comment type="caution">
    <text evidence="1">The sequence shown here is derived from an EMBL/GenBank/DDBJ whole genome shotgun (WGS) entry which is preliminary data.</text>
</comment>
<evidence type="ECO:0000313" key="2">
    <source>
        <dbReference type="Proteomes" id="UP000294200"/>
    </source>
</evidence>